<sequence length="116" mass="13441">MKKNRIILTIFMIILGTITFGCIESSTFAPKNMVDVTFHTVDIGFRDGSYQQVTNVMSYEIIEEGAFSHTVDMEILNQNYYAKTRRIHYVTSIDIIKEWTITLELDDEQYQSILSS</sequence>
<dbReference type="PROSITE" id="PS51257">
    <property type="entry name" value="PROKAR_LIPOPROTEIN"/>
    <property type="match status" value="1"/>
</dbReference>
<organism evidence="1 2">
    <name type="scientific">Candidatus Ethanoperedens thermophilum</name>
    <dbReference type="NCBI Taxonomy" id="2766897"/>
    <lineage>
        <taxon>Archaea</taxon>
        <taxon>Methanobacteriati</taxon>
        <taxon>Methanobacteriota</taxon>
        <taxon>Stenosarchaea group</taxon>
        <taxon>Methanomicrobia</taxon>
        <taxon>Methanosarcinales</taxon>
        <taxon>Methanosarcinales incertae sedis</taxon>
        <taxon>GOM Arc I cluster</taxon>
        <taxon>Candidatus Ethanoperedens</taxon>
    </lineage>
</organism>
<proteinExistence type="predicted"/>
<dbReference type="Proteomes" id="UP000606580">
    <property type="component" value="Unassembled WGS sequence"/>
</dbReference>
<dbReference type="AlphaFoldDB" id="A0A848DB35"/>
<dbReference type="EMBL" id="WNEG01000089">
    <property type="protein sequence ID" value="NMG83554.1"/>
    <property type="molecule type" value="Genomic_DNA"/>
</dbReference>
<accession>A0A848DB35</accession>
<comment type="caution">
    <text evidence="1">The sequence shown here is derived from an EMBL/GenBank/DDBJ whole genome shotgun (WGS) entry which is preliminary data.</text>
</comment>
<name>A0A848DB35_9EURY</name>
<reference evidence="1" key="1">
    <citation type="journal article" date="2020" name="MBio">
        <title>'Candidatus Ethanoperedens,' a Thermophilic Genus of Archaea Mediating the Anaerobic Oxidation of Ethane.</title>
        <authorList>
            <person name="Hahn C.J."/>
            <person name="Laso-Perez R."/>
            <person name="Vulcano F."/>
            <person name="Vaziourakis K.M."/>
            <person name="Stokke R."/>
            <person name="Steen I.H."/>
            <person name="Teske A."/>
            <person name="Boetius A."/>
            <person name="Liebeke M."/>
            <person name="Amann R."/>
            <person name="Knittel K."/>
            <person name="Wegener G."/>
        </authorList>
    </citation>
    <scope>NUCLEOTIDE SEQUENCE</scope>
    <source>
        <strain evidence="1">GoM-Arc1-LC-WB58</strain>
    </source>
</reference>
<gene>
    <name evidence="1" type="ORF">GIS02_05035</name>
</gene>
<evidence type="ECO:0000313" key="2">
    <source>
        <dbReference type="Proteomes" id="UP000606580"/>
    </source>
</evidence>
<evidence type="ECO:0000313" key="1">
    <source>
        <dbReference type="EMBL" id="NMG83554.1"/>
    </source>
</evidence>
<protein>
    <submittedName>
        <fullName evidence="1">Uncharacterized protein</fullName>
    </submittedName>
</protein>